<feature type="region of interest" description="Disordered" evidence="2">
    <location>
        <begin position="602"/>
        <end position="636"/>
    </location>
</feature>
<organism evidence="5 6">
    <name type="scientific">Pogonophryne albipinna</name>
    <dbReference type="NCBI Taxonomy" id="1090488"/>
    <lineage>
        <taxon>Eukaryota</taxon>
        <taxon>Metazoa</taxon>
        <taxon>Chordata</taxon>
        <taxon>Craniata</taxon>
        <taxon>Vertebrata</taxon>
        <taxon>Euteleostomi</taxon>
        <taxon>Actinopterygii</taxon>
        <taxon>Neopterygii</taxon>
        <taxon>Teleostei</taxon>
        <taxon>Neoteleostei</taxon>
        <taxon>Acanthomorphata</taxon>
        <taxon>Eupercaria</taxon>
        <taxon>Perciformes</taxon>
        <taxon>Notothenioidei</taxon>
        <taxon>Pogonophryne</taxon>
    </lineage>
</organism>
<feature type="compositionally biased region" description="Low complexity" evidence="2">
    <location>
        <begin position="274"/>
        <end position="283"/>
    </location>
</feature>
<proteinExistence type="inferred from homology"/>
<feature type="domain" description="PXA" evidence="3">
    <location>
        <begin position="94"/>
        <end position="240"/>
    </location>
</feature>
<reference evidence="5" key="1">
    <citation type="submission" date="2022-11" db="EMBL/GenBank/DDBJ databases">
        <title>Chromosome-level genome of Pogonophryne albipinna.</title>
        <authorList>
            <person name="Jo E."/>
        </authorList>
    </citation>
    <scope>NUCLEOTIDE SEQUENCE</scope>
    <source>
        <strain evidence="5">SGF0006</strain>
        <tissue evidence="5">Muscle</tissue>
    </source>
</reference>
<feature type="region of interest" description="Disordered" evidence="2">
    <location>
        <begin position="520"/>
        <end position="589"/>
    </location>
</feature>
<evidence type="ECO:0000313" key="6">
    <source>
        <dbReference type="Proteomes" id="UP001219934"/>
    </source>
</evidence>
<feature type="domain" description="Sorting nexin C-terminal" evidence="4">
    <location>
        <begin position="721"/>
        <end position="786"/>
    </location>
</feature>
<protein>
    <recommendedName>
        <fullName evidence="7">Sorting nexin C-terminal domain-containing protein</fullName>
    </recommendedName>
</protein>
<keyword evidence="6" id="KW-1185">Reference proteome</keyword>
<dbReference type="PANTHER" id="PTHR22775:SF48">
    <property type="entry name" value="SORTING NEXIN-25"/>
    <property type="match status" value="1"/>
</dbReference>
<dbReference type="Pfam" id="PF02194">
    <property type="entry name" value="PXA"/>
    <property type="match status" value="1"/>
</dbReference>
<gene>
    <name evidence="5" type="ORF">JOQ06_024021</name>
</gene>
<dbReference type="GO" id="GO:0035091">
    <property type="term" value="F:phosphatidylinositol binding"/>
    <property type="evidence" value="ECO:0007669"/>
    <property type="project" value="TreeGrafter"/>
</dbReference>
<dbReference type="InterPro" id="IPR013937">
    <property type="entry name" value="Sorting_nexin_C"/>
</dbReference>
<evidence type="ECO:0000256" key="1">
    <source>
        <dbReference type="ARBA" id="ARBA00010883"/>
    </source>
</evidence>
<dbReference type="Proteomes" id="UP001219934">
    <property type="component" value="Unassembled WGS sequence"/>
</dbReference>
<evidence type="ECO:0000256" key="2">
    <source>
        <dbReference type="SAM" id="MobiDB-lite"/>
    </source>
</evidence>
<dbReference type="PANTHER" id="PTHR22775">
    <property type="entry name" value="SORTING NEXIN"/>
    <property type="match status" value="1"/>
</dbReference>
<dbReference type="EMBL" id="JAPTMU010000003">
    <property type="protein sequence ID" value="KAJ4946354.1"/>
    <property type="molecule type" value="Genomic_DNA"/>
</dbReference>
<name>A0AAD6FSC4_9TELE</name>
<feature type="compositionally biased region" description="Basic and acidic residues" evidence="2">
    <location>
        <begin position="318"/>
        <end position="330"/>
    </location>
</feature>
<evidence type="ECO:0000259" key="3">
    <source>
        <dbReference type="Pfam" id="PF02194"/>
    </source>
</evidence>
<comment type="caution">
    <text evidence="5">The sequence shown here is derived from an EMBL/GenBank/DDBJ whole genome shotgun (WGS) entry which is preliminary data.</text>
</comment>
<dbReference type="InterPro" id="IPR003114">
    <property type="entry name" value="Phox_assoc"/>
</dbReference>
<accession>A0AAD6FSC4</accession>
<comment type="similarity">
    <text evidence="1">Belongs to the sorting nexin family.</text>
</comment>
<dbReference type="Pfam" id="PF08628">
    <property type="entry name" value="Nexin_C"/>
    <property type="match status" value="1"/>
</dbReference>
<dbReference type="AlphaFoldDB" id="A0AAD6FSC4"/>
<feature type="compositionally biased region" description="Polar residues" evidence="2">
    <location>
        <begin position="602"/>
        <end position="618"/>
    </location>
</feature>
<evidence type="ECO:0000313" key="5">
    <source>
        <dbReference type="EMBL" id="KAJ4946354.1"/>
    </source>
</evidence>
<sequence length="852" mass="96073">MYLWRFSIAITLGLVWYFSDCVRSVTQYIWCIFFCFSSSLFFENSGRENSTQTDEETVEHPLQEAAEGQLLGDLCDFAKSSEHAEPLESQYRHVKTSLQQVFECAYAQLVLPWYCVPEPREQQPLHQVLSGEFDFVIDRLIDRAKDFDVCQAVVGSVHILTQHLHNAKQNDRELLFSSRAEEIAVLREFSDALVRNLFPKPLWGHEVNRCALKEIVALKGLGLLVTWLSDPDNLNQLVVNQLDHVTPKGSEEELCGSDPDQNSLASQEGEAEGGEASLEGAGISSSRIKTKRKANKLKEGWSKFVDKGDTSNEEEGDSREGSLHSLHDSDREDSDLENYLTSVQEDMMEFRLSYEMWRAGSWAVSIPHAEWDGEELIFSFHLEEKGSPENLQWDIKKTYMDVVYFRNRWQDSTSLPTILLLQKWEVNAEVKEEARVSVEHFLQALVSANLIGQTQPVFQFLCPLDKLLNEEELYGGVWGLLSGLAYFLTPGQEEEESSSPQTEAPKDIITPFLHPESTALPSETAAASTEKGSDIPDASIPAIVISEYDSPSEMPEEEETEIELRSASNCDSSNKNSTQDKTEESDNPLTSHFKLMFKGLSRSRSQESLNSTKNSSDTDPPDSISLPHCSQNGGMQWDSPDGPSWLLFSAKSHKREKSCFRIAGAAHKAKVKGQVSSPRGEDLQGQKSQVNLEQLEATKAIFDLLKEISGNSILVNIFDAILKPFTPILKKKVNSFLDKMNPTELQMAAYIDTLRNKQWPEVKPVAPHHARSEEEKSETREQAHGLINARYSNYLILKKTDMEAVFNLFQDREGNQTLVYMLLSYLIREFFPNEHSLNVSAAALQKVTTSPS</sequence>
<feature type="region of interest" description="Disordered" evidence="2">
    <location>
        <begin position="248"/>
        <end position="283"/>
    </location>
</feature>
<dbReference type="GO" id="GO:0005768">
    <property type="term" value="C:endosome"/>
    <property type="evidence" value="ECO:0007669"/>
    <property type="project" value="TreeGrafter"/>
</dbReference>
<evidence type="ECO:0008006" key="7">
    <source>
        <dbReference type="Google" id="ProtNLM"/>
    </source>
</evidence>
<feature type="region of interest" description="Disordered" evidence="2">
    <location>
        <begin position="305"/>
        <end position="334"/>
    </location>
</feature>
<evidence type="ECO:0000259" key="4">
    <source>
        <dbReference type="Pfam" id="PF08628"/>
    </source>
</evidence>